<feature type="signal peptide" evidence="1">
    <location>
        <begin position="1"/>
        <end position="23"/>
    </location>
</feature>
<reference evidence="3" key="1">
    <citation type="journal article" date="2019" name="Int. J. Syst. Evol. Microbiol.">
        <title>The Global Catalogue of Microorganisms (GCM) 10K type strain sequencing project: providing services to taxonomists for standard genome sequencing and annotation.</title>
        <authorList>
            <consortium name="The Broad Institute Genomics Platform"/>
            <consortium name="The Broad Institute Genome Sequencing Center for Infectious Disease"/>
            <person name="Wu L."/>
            <person name="Ma J."/>
        </authorList>
    </citation>
    <scope>NUCLEOTIDE SEQUENCE [LARGE SCALE GENOMIC DNA]</scope>
    <source>
        <strain evidence="3">CGMCC 1.15795</strain>
    </source>
</reference>
<gene>
    <name evidence="2" type="ORF">ACFSDX_04355</name>
</gene>
<evidence type="ECO:0000256" key="1">
    <source>
        <dbReference type="SAM" id="SignalP"/>
    </source>
</evidence>
<evidence type="ECO:0000313" key="3">
    <source>
        <dbReference type="Proteomes" id="UP001597197"/>
    </source>
</evidence>
<sequence>MVYRYAKGWLSALLLALSGCSVYVPMQGAAPDIRAKGELEVSGGWSLTNRLDFGATYSPLPHLLVRAAASFKGSAPAHPDSANYLQNKQYELAAGTYWPLGERWLVGGLAGFGRAHARARYQEDGFALLSSAVQHQFDAHYNRYFSETYLTCKVGALATLGLSYRLVQLRLTEATDQSVAVQASPIWRHEPMVFFRVRPSEDSPVQFQAAVGASRSAHYDEQTAGDRYDPARQFRTTRSYVSVGVALYPHLLRQRR</sequence>
<organism evidence="2 3">
    <name type="scientific">Hymenobacter bucti</name>
    <dbReference type="NCBI Taxonomy" id="1844114"/>
    <lineage>
        <taxon>Bacteria</taxon>
        <taxon>Pseudomonadati</taxon>
        <taxon>Bacteroidota</taxon>
        <taxon>Cytophagia</taxon>
        <taxon>Cytophagales</taxon>
        <taxon>Hymenobacteraceae</taxon>
        <taxon>Hymenobacter</taxon>
    </lineage>
</organism>
<keyword evidence="1" id="KW-0732">Signal</keyword>
<evidence type="ECO:0000313" key="2">
    <source>
        <dbReference type="EMBL" id="MFD1871644.1"/>
    </source>
</evidence>
<feature type="chain" id="PRO_5046204566" description="Outer membrane protein beta-barrel domain-containing protein" evidence="1">
    <location>
        <begin position="24"/>
        <end position="256"/>
    </location>
</feature>
<protein>
    <recommendedName>
        <fullName evidence="4">Outer membrane protein beta-barrel domain-containing protein</fullName>
    </recommendedName>
</protein>
<dbReference type="PROSITE" id="PS51257">
    <property type="entry name" value="PROKAR_LIPOPROTEIN"/>
    <property type="match status" value="1"/>
</dbReference>
<keyword evidence="3" id="KW-1185">Reference proteome</keyword>
<dbReference type="Proteomes" id="UP001597197">
    <property type="component" value="Unassembled WGS sequence"/>
</dbReference>
<evidence type="ECO:0008006" key="4">
    <source>
        <dbReference type="Google" id="ProtNLM"/>
    </source>
</evidence>
<dbReference type="RefSeq" id="WP_382319356.1">
    <property type="nucleotide sequence ID" value="NZ_JBHUIA010000001.1"/>
</dbReference>
<accession>A0ABW4QQN5</accession>
<dbReference type="EMBL" id="JBHUFD010000001">
    <property type="protein sequence ID" value="MFD1871644.1"/>
    <property type="molecule type" value="Genomic_DNA"/>
</dbReference>
<comment type="caution">
    <text evidence="2">The sequence shown here is derived from an EMBL/GenBank/DDBJ whole genome shotgun (WGS) entry which is preliminary data.</text>
</comment>
<proteinExistence type="predicted"/>
<name>A0ABW4QQN5_9BACT</name>